<evidence type="ECO:0000259" key="7">
    <source>
        <dbReference type="PROSITE" id="PS51465"/>
    </source>
</evidence>
<dbReference type="PROSITE" id="PS51465">
    <property type="entry name" value="KAZAL_2"/>
    <property type="match status" value="1"/>
</dbReference>
<reference evidence="8" key="1">
    <citation type="journal article" date="2021" name="Cell">
        <title>Tracing the genetic footprints of vertebrate landing in non-teleost ray-finned fishes.</title>
        <authorList>
            <person name="Bi X."/>
            <person name="Wang K."/>
            <person name="Yang L."/>
            <person name="Pan H."/>
            <person name="Jiang H."/>
            <person name="Wei Q."/>
            <person name="Fang M."/>
            <person name="Yu H."/>
            <person name="Zhu C."/>
            <person name="Cai Y."/>
            <person name="He Y."/>
            <person name="Gan X."/>
            <person name="Zeng H."/>
            <person name="Yu D."/>
            <person name="Zhu Y."/>
            <person name="Jiang H."/>
            <person name="Qiu Q."/>
            <person name="Yang H."/>
            <person name="Zhang Y.E."/>
            <person name="Wang W."/>
            <person name="Zhu M."/>
            <person name="He S."/>
            <person name="Zhang G."/>
        </authorList>
    </citation>
    <scope>NUCLEOTIDE SEQUENCE</scope>
    <source>
        <strain evidence="8">Pddl_001</strain>
    </source>
</reference>
<keyword evidence="4" id="KW-0722">Serine protease inhibitor</keyword>
<organism evidence="8 9">
    <name type="scientific">Polyodon spathula</name>
    <name type="common">North American paddlefish</name>
    <name type="synonym">Squalus spathula</name>
    <dbReference type="NCBI Taxonomy" id="7913"/>
    <lineage>
        <taxon>Eukaryota</taxon>
        <taxon>Metazoa</taxon>
        <taxon>Chordata</taxon>
        <taxon>Craniata</taxon>
        <taxon>Vertebrata</taxon>
        <taxon>Euteleostomi</taxon>
        <taxon>Actinopterygii</taxon>
        <taxon>Chondrostei</taxon>
        <taxon>Acipenseriformes</taxon>
        <taxon>Polyodontidae</taxon>
        <taxon>Polyodon</taxon>
    </lineage>
</organism>
<evidence type="ECO:0000256" key="2">
    <source>
        <dbReference type="ARBA" id="ARBA00022525"/>
    </source>
</evidence>
<evidence type="ECO:0000313" key="9">
    <source>
        <dbReference type="Proteomes" id="UP001166093"/>
    </source>
</evidence>
<sequence>MKAAAFLVVLSVMLFLCFTTLVSGGPISKRGDLPACQNYLLPGCTREFNPVCTTKGVTYSNECMLCLAILDGEEKEEIRIWKRTQC</sequence>
<comment type="subcellular location">
    <subcellularLocation>
        <location evidence="1">Secreted</location>
    </subcellularLocation>
</comment>
<evidence type="ECO:0000256" key="3">
    <source>
        <dbReference type="ARBA" id="ARBA00022690"/>
    </source>
</evidence>
<keyword evidence="6" id="KW-0732">Signal</keyword>
<dbReference type="Proteomes" id="UP001166093">
    <property type="component" value="Unassembled WGS sequence"/>
</dbReference>
<dbReference type="PANTHER" id="PTHR47729">
    <property type="entry name" value="SERINE PEPTIDASE INHIBITOR, KAZAL TYPE 2, TANDEM DUPLICATE 1-RELATED"/>
    <property type="match status" value="1"/>
</dbReference>
<protein>
    <submittedName>
        <fullName evidence="8">ISK2 inhibitor</fullName>
    </submittedName>
</protein>
<evidence type="ECO:0000256" key="5">
    <source>
        <dbReference type="ARBA" id="ARBA00023157"/>
    </source>
</evidence>
<feature type="domain" description="Kazal-like" evidence="7">
    <location>
        <begin position="30"/>
        <end position="86"/>
    </location>
</feature>
<feature type="non-terminal residue" evidence="8">
    <location>
        <position position="1"/>
    </location>
</feature>
<feature type="non-terminal residue" evidence="8">
    <location>
        <position position="86"/>
    </location>
</feature>
<evidence type="ECO:0000256" key="1">
    <source>
        <dbReference type="ARBA" id="ARBA00004613"/>
    </source>
</evidence>
<dbReference type="SUPFAM" id="SSF100895">
    <property type="entry name" value="Kazal-type serine protease inhibitors"/>
    <property type="match status" value="1"/>
</dbReference>
<proteinExistence type="predicted"/>
<dbReference type="InterPro" id="IPR036058">
    <property type="entry name" value="Kazal_dom_sf"/>
</dbReference>
<dbReference type="EMBL" id="JAAWVQ010102767">
    <property type="protein sequence ID" value="MBN3280886.1"/>
    <property type="molecule type" value="Genomic_DNA"/>
</dbReference>
<dbReference type="SMART" id="SM00280">
    <property type="entry name" value="KAZAL"/>
    <property type="match status" value="1"/>
</dbReference>
<dbReference type="Pfam" id="PF00050">
    <property type="entry name" value="Kazal_1"/>
    <property type="match status" value="1"/>
</dbReference>
<feature type="signal peptide" evidence="6">
    <location>
        <begin position="1"/>
        <end position="24"/>
    </location>
</feature>
<gene>
    <name evidence="8" type="primary">Spink2_2</name>
    <name evidence="8" type="ORF">GTO93_0004147</name>
</gene>
<keyword evidence="3" id="KW-0646">Protease inhibitor</keyword>
<dbReference type="InterPro" id="IPR002350">
    <property type="entry name" value="Kazal_dom"/>
</dbReference>
<evidence type="ECO:0000313" key="8">
    <source>
        <dbReference type="EMBL" id="MBN3280886.1"/>
    </source>
</evidence>
<evidence type="ECO:0000256" key="4">
    <source>
        <dbReference type="ARBA" id="ARBA00022900"/>
    </source>
</evidence>
<dbReference type="InterPro" id="IPR051597">
    <property type="entry name" value="Bifunctional_prot_inhibitor"/>
</dbReference>
<dbReference type="PANTHER" id="PTHR47729:SF1">
    <property type="entry name" value="OVOMUCOID-LIKE-RELATED"/>
    <property type="match status" value="1"/>
</dbReference>
<dbReference type="Gene3D" id="3.30.60.30">
    <property type="match status" value="1"/>
</dbReference>
<comment type="caution">
    <text evidence="8">The sequence shown here is derived from an EMBL/GenBank/DDBJ whole genome shotgun (WGS) entry which is preliminary data.</text>
</comment>
<name>A0ABS2Y3Q6_POLSP</name>
<keyword evidence="9" id="KW-1185">Reference proteome</keyword>
<evidence type="ECO:0000256" key="6">
    <source>
        <dbReference type="SAM" id="SignalP"/>
    </source>
</evidence>
<feature type="chain" id="PRO_5047171963" evidence="6">
    <location>
        <begin position="25"/>
        <end position="86"/>
    </location>
</feature>
<accession>A0ABS2Y3Q6</accession>
<keyword evidence="5" id="KW-1015">Disulfide bond</keyword>
<keyword evidence="2" id="KW-0964">Secreted</keyword>
<dbReference type="PROSITE" id="PS00282">
    <property type="entry name" value="KAZAL_1"/>
    <property type="match status" value="1"/>
</dbReference>